<organism evidence="1 2">
    <name type="scientific">Krasilnikovia cinnamomea</name>
    <dbReference type="NCBI Taxonomy" id="349313"/>
    <lineage>
        <taxon>Bacteria</taxon>
        <taxon>Bacillati</taxon>
        <taxon>Actinomycetota</taxon>
        <taxon>Actinomycetes</taxon>
        <taxon>Micromonosporales</taxon>
        <taxon>Micromonosporaceae</taxon>
        <taxon>Krasilnikovia</taxon>
    </lineage>
</organism>
<comment type="caution">
    <text evidence="1">The sequence shown here is derived from an EMBL/GenBank/DDBJ whole genome shotgun (WGS) entry which is preliminary data.</text>
</comment>
<dbReference type="RefSeq" id="WP_130511864.1">
    <property type="nucleotide sequence ID" value="NZ_SHKY01000001.1"/>
</dbReference>
<evidence type="ECO:0000313" key="2">
    <source>
        <dbReference type="Proteomes" id="UP000292564"/>
    </source>
</evidence>
<gene>
    <name evidence="1" type="ORF">EV385_5292</name>
</gene>
<dbReference type="OrthoDB" id="3297413at2"/>
<sequence length="84" mass="9231">MNQSTDLLNAARAEALFTSPLSALGQPGPAEVTDAIRRSVRAHRGTRGCAIEVAGEYGDHPETAVPRMRWALQCIEAMHPRHRR</sequence>
<name>A0A4Q7ZRE2_9ACTN</name>
<keyword evidence="2" id="KW-1185">Reference proteome</keyword>
<evidence type="ECO:0000313" key="1">
    <source>
        <dbReference type="EMBL" id="RZU53371.1"/>
    </source>
</evidence>
<dbReference type="AlphaFoldDB" id="A0A4Q7ZRE2"/>
<protein>
    <submittedName>
        <fullName evidence="1">Uncharacterized protein</fullName>
    </submittedName>
</protein>
<proteinExistence type="predicted"/>
<dbReference type="Proteomes" id="UP000292564">
    <property type="component" value="Unassembled WGS sequence"/>
</dbReference>
<dbReference type="EMBL" id="SHKY01000001">
    <property type="protein sequence ID" value="RZU53371.1"/>
    <property type="molecule type" value="Genomic_DNA"/>
</dbReference>
<reference evidence="1 2" key="1">
    <citation type="submission" date="2019-02" db="EMBL/GenBank/DDBJ databases">
        <title>Sequencing the genomes of 1000 actinobacteria strains.</title>
        <authorList>
            <person name="Klenk H.-P."/>
        </authorList>
    </citation>
    <scope>NUCLEOTIDE SEQUENCE [LARGE SCALE GENOMIC DNA]</scope>
    <source>
        <strain evidence="1 2">DSM 45162</strain>
    </source>
</reference>
<accession>A0A4Q7ZRE2</accession>